<protein>
    <recommendedName>
        <fullName evidence="14">DNA-directed RNA polymerase subunit</fullName>
        <ecNumber evidence="14">2.7.7.6</ecNumber>
    </recommendedName>
</protein>
<dbReference type="InterPro" id="IPR015700">
    <property type="entry name" value="RPC1"/>
</dbReference>
<evidence type="ECO:0000256" key="13">
    <source>
        <dbReference type="ARBA" id="ARBA00058108"/>
    </source>
</evidence>
<dbReference type="Gene3D" id="1.10.150.390">
    <property type="match status" value="1"/>
</dbReference>
<evidence type="ECO:0000313" key="19">
    <source>
        <dbReference type="Proteomes" id="UP000007350"/>
    </source>
</evidence>
<evidence type="ECO:0000256" key="7">
    <source>
        <dbReference type="ARBA" id="ARBA00022723"/>
    </source>
</evidence>
<dbReference type="Proteomes" id="UP000007350">
    <property type="component" value="Unassembled WGS sequence"/>
</dbReference>
<dbReference type="GO" id="GO:0003677">
    <property type="term" value="F:DNA binding"/>
    <property type="evidence" value="ECO:0007669"/>
    <property type="project" value="InterPro"/>
</dbReference>
<dbReference type="InterPro" id="IPR000722">
    <property type="entry name" value="RNA_pol_asu"/>
</dbReference>
<dbReference type="InterPro" id="IPR007083">
    <property type="entry name" value="RNA_pol_Rpb1_4"/>
</dbReference>
<dbReference type="InterPro" id="IPR006592">
    <property type="entry name" value="RNA_pol_N"/>
</dbReference>
<keyword evidence="19" id="KW-1185">Reference proteome</keyword>
<proteinExistence type="inferred from homology"/>
<evidence type="ECO:0000256" key="11">
    <source>
        <dbReference type="ARBA" id="ARBA00023242"/>
    </source>
</evidence>
<dbReference type="InterPro" id="IPR035698">
    <property type="entry name" value="RNAP_III_Rpc1_C"/>
</dbReference>
<keyword evidence="6 14" id="KW-0548">Nucleotidyltransferase</keyword>
<sequence length="1629" mass="181587">MTVASFSIFSSFFFFAAAVKYAPQRQDSAYSLEVLSPPFFYFPPFPSKGGEKGGGVKCCLLCWAYEWVICVNRSYMPGEGAAAPLLLPQQFVEPLPNAPVEIRALHYGLLSRSDIHRLSVLPCRRVIGAVKEYGVNDPRLGVCDRVSVCATCGLRSIDCVGHPGHIDLETPVFHLGFFSTILRICRTICKRCSHLLLDDAEIEYYKRRLSSTKLDPLQRAALVKTIQKEAYKTRVCLKCGGLNGDVRRVRPLRLVHEKYRVEPRRGEESVEGIETFFDYELRTACAYNKVVEESKENVHEFLDPARVRQLFLAVPPDEVLLLGLQPGTSPVDLLVTTLLVPPVSVRPRGSSGTANIRDDDLTGQYNDILISSDTLQDGSIDASKYTETWEMLQMRAARLLDSALPGFPPHMRTADVKSYAQRLKGKHGRFRGNLSGKRVDFSGRSVISPDPNLDVDELAVPLRVARVLTYPQRVFKSNLELMRRLVRNGPNVHPGAVAVYLAQEGSKKSLNHERDRESLSARLSVGDVVERHVMNGDVVLFNRQPSLHRISMMAHRARVLPFRTFRFNECCCAPYNADFDGDEMNVHLVQTEEARAEAFELMSTAKNIINAKNGEPIIACTQDFLVAAYLVTSRDVFFDRSQMSWMVSHWLGPVTQFRLPIPTILKPTELWTGKQVFELILRPSPEVNVLLNLEAATKFYTKKGRHDCAAEGYVAFLDSHFISGRLDKKLLGGGAKDGLFARLHTLAGGGYTARIMSRIAQFTSRYLTNYGFSLGLGDVAPTPLLNEQKAAVLARSFATCDGLIESAKTGRMEPLPGLTVRQSLEARLNAELSKVRDECGTAAVEALSVDTNTPLMMVQSGSKGSALNIAQMMACVGQQTVSGKRILNAFQDRSLPHFYRFEEAPSARGFVANSFYSGLTPTEFFFHTMAGREGLVDTAVKTAETGYIYRRLMKAMENLSVRYDGTARNTRGDVVQFRFGEDGLDPQLMEGVGGTPLNLDQEWLSARAAYARWIVERSNTLNDASHNDNHTDGSSRSKRRRTERDVKKIFNTDDDDDDEFISLLPTEVPAFVMACLSGDSGALEVCERLERLEEENNVNMREMDGKSREEGMRHRERTRRAGLISRLASVSSSKFKEDVANFFHKKVKEQKRIRALLEISSTSREGKSMKKLCNSLQTAHVENRAELRILEKLQTELLPLTHGMITRFLAQCASKYILKACEPGTPCGAIAAQSVGEPSTQMTLRTFHFAGVASMSITQGVPRLVEIINANRNIATPVVTAPVRRQRQNNSLSIKQEVVGEGCEEDSQEVFEKRVRRVKSQVERVMLKEVASEIVEVCTSTEFYLRVHLNMSLITKLCLPINAITVRQRILAAAARPMSPLRLLREECVEVVSLDTLAVRPYFLEANRVHFNLRHVLALLPDVVVGGIAGINRAMISSNGGEVLAEGAELRAVMNLPEVESTRVVCNHVAVVERVLGIEAARQVIVNEIQGILKAYSLSIDIRHIYLLADLMTQRGVVLGITRYGIQKMNFNVLTMASFERTTDHLYNAAATQRVDENLSVSESIIIGKPVPLGTTSFSLLLDCCEAGSRSLQFAGSRTRRGTGRSFHHVRRPRTLLLAAEDTFHLDLF</sequence>
<keyword evidence="16" id="KW-0732">Signal</keyword>
<evidence type="ECO:0000256" key="6">
    <source>
        <dbReference type="ARBA" id="ARBA00022695"/>
    </source>
</evidence>
<dbReference type="EMBL" id="AHKC01009596">
    <property type="protein sequence ID" value="EKF32797.1"/>
    <property type="molecule type" value="Genomic_DNA"/>
</dbReference>
<evidence type="ECO:0000256" key="10">
    <source>
        <dbReference type="ARBA" id="ARBA00023163"/>
    </source>
</evidence>
<evidence type="ECO:0000313" key="18">
    <source>
        <dbReference type="EMBL" id="EKF32797.1"/>
    </source>
</evidence>
<feature type="chain" id="PRO_5003862384" description="DNA-directed RNA polymerase subunit" evidence="16">
    <location>
        <begin position="19"/>
        <end position="1629"/>
    </location>
</feature>
<keyword evidence="9" id="KW-0460">Magnesium</keyword>
<dbReference type="InterPro" id="IPR007080">
    <property type="entry name" value="RNA_pol_Rpb1_1"/>
</dbReference>
<dbReference type="Pfam" id="PF04997">
    <property type="entry name" value="RNA_pol_Rpb1_1"/>
    <property type="match status" value="1"/>
</dbReference>
<dbReference type="InterPro" id="IPR035697">
    <property type="entry name" value="RNAP_III_RPC1_N"/>
</dbReference>
<dbReference type="FunFam" id="1.10.274.100:FF:000008">
    <property type="entry name" value="DNA-directed RNA polymerase subunit"/>
    <property type="match status" value="1"/>
</dbReference>
<evidence type="ECO:0000256" key="8">
    <source>
        <dbReference type="ARBA" id="ARBA00022833"/>
    </source>
</evidence>
<dbReference type="PANTHER" id="PTHR48446">
    <property type="entry name" value="DNA-DIRECTED RNA POLYMERASE SUBUNIT BETA' N-TERMINAL SECTION"/>
    <property type="match status" value="1"/>
</dbReference>
<dbReference type="Gene3D" id="3.30.1490.180">
    <property type="entry name" value="RNA polymerase ii"/>
    <property type="match status" value="1"/>
</dbReference>
<dbReference type="EC" id="2.7.7.6" evidence="14"/>
<evidence type="ECO:0000256" key="9">
    <source>
        <dbReference type="ARBA" id="ARBA00022842"/>
    </source>
</evidence>
<dbReference type="InterPro" id="IPR042102">
    <property type="entry name" value="RNA_pol_Rpb1_3_sf"/>
</dbReference>
<dbReference type="GO" id="GO:0046872">
    <property type="term" value="F:metal ion binding"/>
    <property type="evidence" value="ECO:0007669"/>
    <property type="project" value="UniProtKB-KW"/>
</dbReference>
<comment type="catalytic activity">
    <reaction evidence="12 14">
        <text>RNA(n) + a ribonucleoside 5'-triphosphate = RNA(n+1) + diphosphate</text>
        <dbReference type="Rhea" id="RHEA:21248"/>
        <dbReference type="Rhea" id="RHEA-COMP:14527"/>
        <dbReference type="Rhea" id="RHEA-COMP:17342"/>
        <dbReference type="ChEBI" id="CHEBI:33019"/>
        <dbReference type="ChEBI" id="CHEBI:61557"/>
        <dbReference type="ChEBI" id="CHEBI:140395"/>
        <dbReference type="EC" id="2.7.7.6"/>
    </reaction>
</comment>
<dbReference type="InterPro" id="IPR044893">
    <property type="entry name" value="RNA_pol_Rpb1_clamp_domain"/>
</dbReference>
<dbReference type="PANTHER" id="PTHR48446:SF1">
    <property type="entry name" value="DNA-DIRECTED RNA POLYMERASE SUBUNIT BETA' N-TERMINAL SECTION"/>
    <property type="match status" value="1"/>
</dbReference>
<dbReference type="GO" id="GO:0005634">
    <property type="term" value="C:nucleus"/>
    <property type="evidence" value="ECO:0007669"/>
    <property type="project" value="UniProtKB-SubCell"/>
</dbReference>
<dbReference type="GO" id="GO:0003899">
    <property type="term" value="F:DNA-directed RNA polymerase activity"/>
    <property type="evidence" value="ECO:0007669"/>
    <property type="project" value="UniProtKB-EC"/>
</dbReference>
<keyword evidence="5 14" id="KW-0808">Transferase</keyword>
<organism evidence="18 19">
    <name type="scientific">Trypanosoma cruzi marinkellei</name>
    <dbReference type="NCBI Taxonomy" id="85056"/>
    <lineage>
        <taxon>Eukaryota</taxon>
        <taxon>Discoba</taxon>
        <taxon>Euglenozoa</taxon>
        <taxon>Kinetoplastea</taxon>
        <taxon>Metakinetoplastina</taxon>
        <taxon>Trypanosomatida</taxon>
        <taxon>Trypanosomatidae</taxon>
        <taxon>Trypanosoma</taxon>
        <taxon>Schizotrypanum</taxon>
    </lineage>
</organism>
<keyword evidence="4 14" id="KW-0240">DNA-directed RNA polymerase</keyword>
<evidence type="ECO:0000256" key="5">
    <source>
        <dbReference type="ARBA" id="ARBA00022679"/>
    </source>
</evidence>
<dbReference type="InterPro" id="IPR038120">
    <property type="entry name" value="Rpb1_funnel_sf"/>
</dbReference>
<dbReference type="Gene3D" id="4.10.860.120">
    <property type="entry name" value="RNA polymerase II, clamp domain"/>
    <property type="match status" value="1"/>
</dbReference>
<dbReference type="Gene3D" id="2.40.40.20">
    <property type="match status" value="1"/>
</dbReference>
<evidence type="ECO:0000256" key="1">
    <source>
        <dbReference type="ARBA" id="ARBA00004123"/>
    </source>
</evidence>
<dbReference type="CDD" id="cd02736">
    <property type="entry name" value="RNAP_III_Rpc1_C"/>
    <property type="match status" value="1"/>
</dbReference>
<evidence type="ECO:0000259" key="17">
    <source>
        <dbReference type="SMART" id="SM00663"/>
    </source>
</evidence>
<reference evidence="18 19" key="1">
    <citation type="journal article" date="2012" name="BMC Genomics">
        <title>Comparative genomic analysis of human infective Trypanosoma cruzi lineages with the bat-restricted subspecies T. cruzi marinkellei.</title>
        <authorList>
            <person name="Franzen O."/>
            <person name="Talavera-Lopez C."/>
            <person name="Ochaya S."/>
            <person name="Butler C.E."/>
            <person name="Messenger L.A."/>
            <person name="Lewis M.D."/>
            <person name="Llewellyn M.S."/>
            <person name="Marinkelle C.J."/>
            <person name="Tyler K.M."/>
            <person name="Miles M.A."/>
            <person name="Andersson B."/>
        </authorList>
    </citation>
    <scope>NUCLEOTIDE SEQUENCE [LARGE SCALE GENOMIC DNA]</scope>
    <source>
        <strain evidence="18 19">B7</strain>
    </source>
</reference>
<dbReference type="Gene3D" id="6.20.50.80">
    <property type="match status" value="1"/>
</dbReference>
<dbReference type="SUPFAM" id="SSF64484">
    <property type="entry name" value="beta and beta-prime subunits of DNA dependent RNA-polymerase"/>
    <property type="match status" value="1"/>
</dbReference>
<dbReference type="InterPro" id="IPR007081">
    <property type="entry name" value="RNA_pol_Rpb1_5"/>
</dbReference>
<comment type="subunit">
    <text evidence="3">Component of the RNA polymerase III (Pol III) complex consisting of 17 subunits.</text>
</comment>
<keyword evidence="11" id="KW-0539">Nucleus</keyword>
<dbReference type="GO" id="GO:0000428">
    <property type="term" value="C:DNA-directed RNA polymerase complex"/>
    <property type="evidence" value="ECO:0007669"/>
    <property type="project" value="UniProtKB-KW"/>
</dbReference>
<dbReference type="GO" id="GO:0006351">
    <property type="term" value="P:DNA-templated transcription"/>
    <property type="evidence" value="ECO:0007669"/>
    <property type="project" value="InterPro"/>
</dbReference>
<dbReference type="Pfam" id="PF05000">
    <property type="entry name" value="RNA_pol_Rpb1_4"/>
    <property type="match status" value="1"/>
</dbReference>
<evidence type="ECO:0000256" key="14">
    <source>
        <dbReference type="RuleBase" id="RU004279"/>
    </source>
</evidence>
<feature type="region of interest" description="Disordered" evidence="15">
    <location>
        <begin position="1022"/>
        <end position="1042"/>
    </location>
</feature>
<evidence type="ECO:0000256" key="3">
    <source>
        <dbReference type="ARBA" id="ARBA00011206"/>
    </source>
</evidence>
<keyword evidence="7" id="KW-0479">Metal-binding</keyword>
<comment type="function">
    <text evidence="13">DNA-dependent RNA polymerase catalyzes the transcription of DNA into RNA using the four ribonucleoside triphosphates as substrates. Largest and catalytic core component of RNA polymerase III which synthesizes small RNAs, such as 5S rRNA and tRNAs. Forms the polymerase active center together with the second largest subunit. A single-stranded DNA template strand of the promoter is positioned within the central active site cleft of Pol III. A bridging helix emanates from RPC1 and crosses the cleft near the catalytic site and is thought to promote translocation of Pol III by acting as a ratchet that moves the RNA-DNA hybrid through the active site by switching from straight to bent conformations at each step of nucleotide addition.</text>
</comment>
<accession>K2NUY0</accession>
<keyword evidence="10 14" id="KW-0804">Transcription</keyword>
<name>K2NUY0_TRYCR</name>
<dbReference type="Gene3D" id="1.10.274.100">
    <property type="entry name" value="RNA polymerase Rpb1, domain 3"/>
    <property type="match status" value="1"/>
</dbReference>
<evidence type="ECO:0000256" key="12">
    <source>
        <dbReference type="ARBA" id="ARBA00048552"/>
    </source>
</evidence>
<evidence type="ECO:0000256" key="15">
    <source>
        <dbReference type="SAM" id="MobiDB-lite"/>
    </source>
</evidence>
<dbReference type="InterPro" id="IPR007066">
    <property type="entry name" value="RNA_pol_Rpb1_3"/>
</dbReference>
<dbReference type="SMART" id="SM00663">
    <property type="entry name" value="RPOLA_N"/>
    <property type="match status" value="1"/>
</dbReference>
<feature type="domain" description="RNA polymerase N-terminal" evidence="17">
    <location>
        <begin position="331"/>
        <end position="632"/>
    </location>
</feature>
<dbReference type="Gene3D" id="1.10.132.30">
    <property type="match status" value="1"/>
</dbReference>
<dbReference type="FunFam" id="2.40.40.20:FF:000019">
    <property type="entry name" value="DNA-directed RNA polymerase II subunit RPB1"/>
    <property type="match status" value="1"/>
</dbReference>
<evidence type="ECO:0000256" key="4">
    <source>
        <dbReference type="ARBA" id="ARBA00022478"/>
    </source>
</evidence>
<dbReference type="Pfam" id="PF00623">
    <property type="entry name" value="RNA_pol_Rpb1_2"/>
    <property type="match status" value="1"/>
</dbReference>
<dbReference type="Pfam" id="PF04983">
    <property type="entry name" value="RNA_pol_Rpb1_3"/>
    <property type="match status" value="1"/>
</dbReference>
<gene>
    <name evidence="18" type="ORF">MOQ_003349</name>
</gene>
<dbReference type="Gene3D" id="6.10.250.2940">
    <property type="match status" value="1"/>
</dbReference>
<comment type="similarity">
    <text evidence="2 14">Belongs to the RNA polymerase beta' chain family.</text>
</comment>
<keyword evidence="8" id="KW-0862">Zinc</keyword>
<dbReference type="CDD" id="cd02583">
    <property type="entry name" value="RNAP_III_RPC1_N"/>
    <property type="match status" value="1"/>
</dbReference>
<evidence type="ECO:0000256" key="16">
    <source>
        <dbReference type="SAM" id="SignalP"/>
    </source>
</evidence>
<feature type="signal peptide" evidence="16">
    <location>
        <begin position="1"/>
        <end position="18"/>
    </location>
</feature>
<dbReference type="OrthoDB" id="270392at2759"/>
<comment type="caution">
    <text evidence="18">The sequence shown here is derived from an EMBL/GenBank/DDBJ whole genome shotgun (WGS) entry which is preliminary data.</text>
</comment>
<comment type="subcellular location">
    <subcellularLocation>
        <location evidence="1">Nucleus</location>
    </subcellularLocation>
</comment>
<evidence type="ECO:0000256" key="2">
    <source>
        <dbReference type="ARBA" id="ARBA00006460"/>
    </source>
</evidence>
<feature type="compositionally biased region" description="Basic and acidic residues" evidence="15">
    <location>
        <begin position="1025"/>
        <end position="1035"/>
    </location>
</feature>
<dbReference type="Pfam" id="PF04998">
    <property type="entry name" value="RNA_pol_Rpb1_5"/>
    <property type="match status" value="1"/>
</dbReference>